<reference evidence="2 3" key="1">
    <citation type="journal article" date="2016" name="Nat. Commun.">
        <title>Thousands of microbial genomes shed light on interconnected biogeochemical processes in an aquifer system.</title>
        <authorList>
            <person name="Anantharaman K."/>
            <person name="Brown C.T."/>
            <person name="Hug L.A."/>
            <person name="Sharon I."/>
            <person name="Castelle C.J."/>
            <person name="Probst A.J."/>
            <person name="Thomas B.C."/>
            <person name="Singh A."/>
            <person name="Wilkins M.J."/>
            <person name="Karaoz U."/>
            <person name="Brodie E.L."/>
            <person name="Williams K.H."/>
            <person name="Hubbard S.S."/>
            <person name="Banfield J.F."/>
        </authorList>
    </citation>
    <scope>NUCLEOTIDE SEQUENCE [LARGE SCALE GENOMIC DNA]</scope>
</reference>
<dbReference type="InterPro" id="IPR043519">
    <property type="entry name" value="NT_sf"/>
</dbReference>
<evidence type="ECO:0000313" key="3">
    <source>
        <dbReference type="Proteomes" id="UP000177309"/>
    </source>
</evidence>
<dbReference type="Pfam" id="PF19502">
    <property type="entry name" value="DUF6036"/>
    <property type="match status" value="1"/>
</dbReference>
<dbReference type="EMBL" id="MEUI01000026">
    <property type="protein sequence ID" value="OGC33892.1"/>
    <property type="molecule type" value="Genomic_DNA"/>
</dbReference>
<protein>
    <recommendedName>
        <fullName evidence="1">DUF6036 domain-containing protein</fullName>
    </recommendedName>
</protein>
<evidence type="ECO:0000313" key="2">
    <source>
        <dbReference type="EMBL" id="OGC33892.1"/>
    </source>
</evidence>
<name>A0A1F4TME7_UNCSA</name>
<proteinExistence type="predicted"/>
<organism evidence="2 3">
    <name type="scientific">candidate division WOR-1 bacterium RIFOXYC2_FULL_41_25</name>
    <dbReference type="NCBI Taxonomy" id="1802586"/>
    <lineage>
        <taxon>Bacteria</taxon>
        <taxon>Bacillati</taxon>
        <taxon>Saganbacteria</taxon>
    </lineage>
</organism>
<comment type="caution">
    <text evidence="2">The sequence shown here is derived from an EMBL/GenBank/DDBJ whole genome shotgun (WGS) entry which is preliminary data.</text>
</comment>
<dbReference type="Gene3D" id="3.30.460.40">
    <property type="match status" value="1"/>
</dbReference>
<dbReference type="Proteomes" id="UP000177309">
    <property type="component" value="Unassembled WGS sequence"/>
</dbReference>
<feature type="domain" description="DUF6036" evidence="1">
    <location>
        <begin position="18"/>
        <end position="151"/>
    </location>
</feature>
<dbReference type="SUPFAM" id="SSF81301">
    <property type="entry name" value="Nucleotidyltransferase"/>
    <property type="match status" value="1"/>
</dbReference>
<dbReference type="AlphaFoldDB" id="A0A1F4TME7"/>
<gene>
    <name evidence="2" type="ORF">A2462_01305</name>
</gene>
<accession>A0A1F4TME7</accession>
<dbReference type="InterPro" id="IPR045792">
    <property type="entry name" value="DUF6036"/>
</dbReference>
<sequence length="185" mass="21259">MVSAKIIDLEIVTANFIKLLKKTRVPYMIVGGGAVNYFGDFRLTKDLDVVIALEPSSVNGLLGLLDKNGYKFHKKELEMLAKLSNRFALADPSDTYRIDLWIPKTSYEKNALDRRQNKRTNHGLISFISPEDLILFKLLAGRPQDIIDLQGVLTRQKGKLDRKYLKFWAMALDKYEQLKKIEKEL</sequence>
<evidence type="ECO:0000259" key="1">
    <source>
        <dbReference type="Pfam" id="PF19502"/>
    </source>
</evidence>